<dbReference type="GO" id="GO:0016787">
    <property type="term" value="F:hydrolase activity"/>
    <property type="evidence" value="ECO:0007669"/>
    <property type="project" value="UniProtKB-KW"/>
</dbReference>
<dbReference type="SUPFAM" id="SSF54695">
    <property type="entry name" value="POZ domain"/>
    <property type="match status" value="1"/>
</dbReference>
<reference evidence="9" key="2">
    <citation type="submission" date="2020-05" db="UniProtKB">
        <authorList>
            <consortium name="EnsemblMetazoa"/>
        </authorList>
    </citation>
    <scope>IDENTIFICATION</scope>
    <source>
        <strain evidence="9">WRAIR2</strain>
    </source>
</reference>
<dbReference type="GO" id="GO:0004518">
    <property type="term" value="F:nuclease activity"/>
    <property type="evidence" value="ECO:0007669"/>
    <property type="project" value="UniProtKB-KW"/>
</dbReference>
<comment type="similarity">
    <text evidence="3">Belongs to the HARBI1 family.</text>
</comment>
<sequence length="920" mass="102089">MASSFFDKIFCSTFHLPAALAAEAPTVLIPDLSYSTLQLVIRFIYTGNVTLRFEEIKSFVEACAMLQIRGIDYSDNRAVGIHIKPSATHVSPLKNTSGASPKTMVQQPNHTLPQDAVFIELEPSDDLLELKRETTDDFSTLEAGYEERMVEPDQDPLATGRRKIAVFADPETGDKFASVAKKRARRNEAKKTYAVCLKAAITAVLDGSLSCVQASLQHKIARNKLWSWAQQVHRAMDSVQYDEDAELQSAITSAMIDSVLDESKRNVNGILAGDDECAKAAMLDKSVNTLTYDARIMAAHDEIFQRGSTIRTASVRYNITCRVLASRANNLQQRAPPAHKQQRYRQRERVGGTETRRFGSVGPLTGTVRRVYTPSEIVRLKAAIRAVVIDGMDETMASRKYDISRRLIQHRVRNVACLSRTNPPAGDVRCFTERVDAAIETLLADRTVAKARPATKKETAARTKPSMVGTMLRRLDDPRAYAASMREATNAIANGDMTYRQASDQFRLHSSVLCRQVARMKNRIFADGAPQSSEATESLGQAETFERVPEVQQLEMADVIPFSDDDAMASDCEVSVINKLARAGSNDEFKELMTMDIECFETLLRKVECTIAKQKTYMRHPIPARTRLIVTLRYLATGRSFGDLTNATKISKAALSKLIPETCAAIIDQLAEYMHLPQSMQEWEDTAEQFALRWQFPHCLGAIEGSHVLIEKPPNSGSMYYNYKGTHSIVLLAVVDANYQFLTVSAGMNGRLSDGGVLRSSAFGTALLEETLNLPHPSPLAGSDRVVPYAFVGNEACGMHKHVLKPYHRSELNTAGRVEYNARLGRAGAVVKVALARLCEKFKIFQQPIRHAPEKASLIVIAACYLHNFLRRASDPVSTTVGDTFVPAEEVQLRLLESAEANEVREEFCEYLNAEGRISS</sequence>
<dbReference type="Proteomes" id="UP000075884">
    <property type="component" value="Unassembled WGS sequence"/>
</dbReference>
<evidence type="ECO:0000256" key="5">
    <source>
        <dbReference type="ARBA" id="ARBA00022723"/>
    </source>
</evidence>
<dbReference type="PANTHER" id="PTHR22930">
    <property type="match status" value="1"/>
</dbReference>
<dbReference type="GO" id="GO:0046872">
    <property type="term" value="F:metal ion binding"/>
    <property type="evidence" value="ECO:0007669"/>
    <property type="project" value="UniProtKB-KW"/>
</dbReference>
<dbReference type="PROSITE" id="PS50097">
    <property type="entry name" value="BTB"/>
    <property type="match status" value="1"/>
</dbReference>
<protein>
    <submittedName>
        <fullName evidence="9">BTB domain-containing protein</fullName>
    </submittedName>
</protein>
<evidence type="ECO:0000256" key="4">
    <source>
        <dbReference type="ARBA" id="ARBA00022722"/>
    </source>
</evidence>
<dbReference type="InterPro" id="IPR011333">
    <property type="entry name" value="SKP1/BTB/POZ_sf"/>
</dbReference>
<reference evidence="10" key="1">
    <citation type="submission" date="2013-03" db="EMBL/GenBank/DDBJ databases">
        <title>The Genome Sequence of Anopheles dirus WRAIR2.</title>
        <authorList>
            <consortium name="The Broad Institute Genomics Platform"/>
            <person name="Neafsey D.E."/>
            <person name="Walton C."/>
            <person name="Walker B."/>
            <person name="Young S.K."/>
            <person name="Zeng Q."/>
            <person name="Gargeya S."/>
            <person name="Fitzgerald M."/>
            <person name="Haas B."/>
            <person name="Abouelleil A."/>
            <person name="Allen A.W."/>
            <person name="Alvarado L."/>
            <person name="Arachchi H.M."/>
            <person name="Berlin A.M."/>
            <person name="Chapman S.B."/>
            <person name="Gainer-Dewar J."/>
            <person name="Goldberg J."/>
            <person name="Griggs A."/>
            <person name="Gujja S."/>
            <person name="Hansen M."/>
            <person name="Howarth C."/>
            <person name="Imamovic A."/>
            <person name="Ireland A."/>
            <person name="Larimer J."/>
            <person name="McCowan C."/>
            <person name="Murphy C."/>
            <person name="Pearson M."/>
            <person name="Poon T.W."/>
            <person name="Priest M."/>
            <person name="Roberts A."/>
            <person name="Saif S."/>
            <person name="Shea T."/>
            <person name="Sisk P."/>
            <person name="Sykes S."/>
            <person name="Wortman J."/>
            <person name="Nusbaum C."/>
            <person name="Birren B."/>
        </authorList>
    </citation>
    <scope>NUCLEOTIDE SEQUENCE [LARGE SCALE GENOMIC DNA]</scope>
    <source>
        <strain evidence="10">WRAIR2</strain>
    </source>
</reference>
<dbReference type="VEuPathDB" id="VectorBase:ADIR007658"/>
<keyword evidence="6" id="KW-0378">Hydrolase</keyword>
<keyword evidence="4" id="KW-0540">Nuclease</keyword>
<dbReference type="Gene3D" id="3.30.710.10">
    <property type="entry name" value="Potassium Channel Kv1.1, Chain A"/>
    <property type="match status" value="1"/>
</dbReference>
<dbReference type="PANTHER" id="PTHR22930:SF284">
    <property type="entry name" value="DDE TNP4 DOMAIN-CONTAINING PROTEIN"/>
    <property type="match status" value="1"/>
</dbReference>
<dbReference type="Pfam" id="PF13359">
    <property type="entry name" value="DDE_Tnp_4"/>
    <property type="match status" value="1"/>
</dbReference>
<evidence type="ECO:0000256" key="2">
    <source>
        <dbReference type="ARBA" id="ARBA00004123"/>
    </source>
</evidence>
<dbReference type="Pfam" id="PF00651">
    <property type="entry name" value="BTB"/>
    <property type="match status" value="1"/>
</dbReference>
<dbReference type="InterPro" id="IPR027806">
    <property type="entry name" value="HARBI1_dom"/>
</dbReference>
<accession>A0A182NJ33</accession>
<evidence type="ECO:0000256" key="7">
    <source>
        <dbReference type="ARBA" id="ARBA00023242"/>
    </source>
</evidence>
<keyword evidence="10" id="KW-1185">Reference proteome</keyword>
<proteinExistence type="inferred from homology"/>
<comment type="cofactor">
    <cofactor evidence="1">
        <name>a divalent metal cation</name>
        <dbReference type="ChEBI" id="CHEBI:60240"/>
    </cofactor>
</comment>
<comment type="subcellular location">
    <subcellularLocation>
        <location evidence="2">Nucleus</location>
    </subcellularLocation>
</comment>
<evidence type="ECO:0000313" key="10">
    <source>
        <dbReference type="Proteomes" id="UP000075884"/>
    </source>
</evidence>
<dbReference type="AlphaFoldDB" id="A0A182NJ33"/>
<feature type="domain" description="BTB" evidence="8">
    <location>
        <begin position="1"/>
        <end position="53"/>
    </location>
</feature>
<dbReference type="GO" id="GO:0005634">
    <property type="term" value="C:nucleus"/>
    <property type="evidence" value="ECO:0007669"/>
    <property type="project" value="UniProtKB-SubCell"/>
</dbReference>
<dbReference type="EnsemblMetazoa" id="ADIR007658-RA">
    <property type="protein sequence ID" value="ADIR007658-PA"/>
    <property type="gene ID" value="ADIR007658"/>
</dbReference>
<evidence type="ECO:0000256" key="6">
    <source>
        <dbReference type="ARBA" id="ARBA00022801"/>
    </source>
</evidence>
<evidence type="ECO:0000259" key="8">
    <source>
        <dbReference type="PROSITE" id="PS50097"/>
    </source>
</evidence>
<dbReference type="InterPro" id="IPR000210">
    <property type="entry name" value="BTB/POZ_dom"/>
</dbReference>
<evidence type="ECO:0000256" key="1">
    <source>
        <dbReference type="ARBA" id="ARBA00001968"/>
    </source>
</evidence>
<dbReference type="InterPro" id="IPR045249">
    <property type="entry name" value="HARBI1-like"/>
</dbReference>
<keyword evidence="7" id="KW-0539">Nucleus</keyword>
<keyword evidence="5" id="KW-0479">Metal-binding</keyword>
<organism evidence="9 10">
    <name type="scientific">Anopheles dirus</name>
    <dbReference type="NCBI Taxonomy" id="7168"/>
    <lineage>
        <taxon>Eukaryota</taxon>
        <taxon>Metazoa</taxon>
        <taxon>Ecdysozoa</taxon>
        <taxon>Arthropoda</taxon>
        <taxon>Hexapoda</taxon>
        <taxon>Insecta</taxon>
        <taxon>Pterygota</taxon>
        <taxon>Neoptera</taxon>
        <taxon>Endopterygota</taxon>
        <taxon>Diptera</taxon>
        <taxon>Nematocera</taxon>
        <taxon>Culicoidea</taxon>
        <taxon>Culicidae</taxon>
        <taxon>Anophelinae</taxon>
        <taxon>Anopheles</taxon>
    </lineage>
</organism>
<evidence type="ECO:0000256" key="3">
    <source>
        <dbReference type="ARBA" id="ARBA00006958"/>
    </source>
</evidence>
<evidence type="ECO:0000313" key="9">
    <source>
        <dbReference type="EnsemblMetazoa" id="ADIR007658-PA"/>
    </source>
</evidence>
<dbReference type="STRING" id="7168.A0A182NJ33"/>
<name>A0A182NJ33_9DIPT</name>